<gene>
    <name evidence="2" type="ORF">D7J84_24035</name>
</gene>
<dbReference type="Proteomes" id="UP000269847">
    <property type="component" value="Chromosome"/>
</dbReference>
<evidence type="ECO:0000313" key="2">
    <source>
        <dbReference type="EMBL" id="AYF84045.1"/>
    </source>
</evidence>
<protein>
    <submittedName>
        <fullName evidence="2">FAD-dependent oxidase</fullName>
    </submittedName>
</protein>
<reference evidence="2 3" key="1">
    <citation type="submission" date="2018-09" db="EMBL/GenBank/DDBJ databases">
        <title>Complete genome of Bacillus thuringiensis strain QZL38.</title>
        <authorList>
            <person name="Song F."/>
        </authorList>
    </citation>
    <scope>NUCLEOTIDE SEQUENCE [LARGE SCALE GENOMIC DNA]</scope>
    <source>
        <strain evidence="2 3">QZL38</strain>
    </source>
</reference>
<dbReference type="InterPro" id="IPR012951">
    <property type="entry name" value="BBE"/>
</dbReference>
<dbReference type="Pfam" id="PF08031">
    <property type="entry name" value="BBE"/>
    <property type="match status" value="1"/>
</dbReference>
<evidence type="ECO:0000313" key="3">
    <source>
        <dbReference type="Proteomes" id="UP000269847"/>
    </source>
</evidence>
<feature type="domain" description="Berberine/berberine-like" evidence="1">
    <location>
        <begin position="50"/>
        <end position="94"/>
    </location>
</feature>
<sequence>MPNGATAYFYRKALSNMSIFATWEQPEGAAGSIRWVEDFRLAMLPFTKGVYVNTPDLSIKNWPDAYFSCNFDRLMKVKAKYDPKNVFIFPKSIPLFLNIHST</sequence>
<dbReference type="InterPro" id="IPR016169">
    <property type="entry name" value="FAD-bd_PCMH_sub2"/>
</dbReference>
<proteinExistence type="predicted"/>
<dbReference type="GO" id="GO:0016491">
    <property type="term" value="F:oxidoreductase activity"/>
    <property type="evidence" value="ECO:0007669"/>
    <property type="project" value="InterPro"/>
</dbReference>
<name>A0A9W3VFA2_BACTU</name>
<dbReference type="EMBL" id="CP032608">
    <property type="protein sequence ID" value="AYF84045.1"/>
    <property type="molecule type" value="Genomic_DNA"/>
</dbReference>
<dbReference type="Gene3D" id="3.40.462.20">
    <property type="match status" value="1"/>
</dbReference>
<accession>A0A9W3VFA2</accession>
<evidence type="ECO:0000259" key="1">
    <source>
        <dbReference type="Pfam" id="PF08031"/>
    </source>
</evidence>
<dbReference type="AlphaFoldDB" id="A0A9W3VFA2"/>
<dbReference type="GO" id="GO:0050660">
    <property type="term" value="F:flavin adenine dinucleotide binding"/>
    <property type="evidence" value="ECO:0007669"/>
    <property type="project" value="InterPro"/>
</dbReference>
<dbReference type="RefSeq" id="WP_002164073.1">
    <property type="nucleotide sequence ID" value="NZ_CP014282.1"/>
</dbReference>
<dbReference type="Gene3D" id="3.30.465.10">
    <property type="match status" value="1"/>
</dbReference>
<organism evidence="2 3">
    <name type="scientific">Bacillus thuringiensis</name>
    <dbReference type="NCBI Taxonomy" id="1428"/>
    <lineage>
        <taxon>Bacteria</taxon>
        <taxon>Bacillati</taxon>
        <taxon>Bacillota</taxon>
        <taxon>Bacilli</taxon>
        <taxon>Bacillales</taxon>
        <taxon>Bacillaceae</taxon>
        <taxon>Bacillus</taxon>
        <taxon>Bacillus cereus group</taxon>
    </lineage>
</organism>